<dbReference type="Gene3D" id="3.30.559.10">
    <property type="entry name" value="Chloramphenicol acetyltransferase-like domain"/>
    <property type="match status" value="2"/>
</dbReference>
<evidence type="ECO:0000256" key="3">
    <source>
        <dbReference type="ARBA" id="ARBA00022589"/>
    </source>
</evidence>
<dbReference type="Proteomes" id="UP001630127">
    <property type="component" value="Unassembled WGS sequence"/>
</dbReference>
<dbReference type="AlphaFoldDB" id="A0ABD2XVX5"/>
<dbReference type="PANTHER" id="PTHR31623:SF118">
    <property type="entry name" value="BAHD ACYLTRANSFERASE"/>
    <property type="match status" value="1"/>
</dbReference>
<keyword evidence="3" id="KW-0017">Alkaloid metabolism</keyword>
<keyword evidence="7" id="KW-1185">Reference proteome</keyword>
<evidence type="ECO:0000313" key="6">
    <source>
        <dbReference type="EMBL" id="KAL3497717.1"/>
    </source>
</evidence>
<evidence type="ECO:0000256" key="5">
    <source>
        <dbReference type="ARBA" id="ARBA00023315"/>
    </source>
</evidence>
<dbReference type="InterPro" id="IPR023213">
    <property type="entry name" value="CAT-like_dom_sf"/>
</dbReference>
<evidence type="ECO:0000256" key="2">
    <source>
        <dbReference type="ARBA" id="ARBA00011245"/>
    </source>
</evidence>
<keyword evidence="4" id="KW-0808">Transferase</keyword>
<comment type="caution">
    <text evidence="6">The sequence shown here is derived from an EMBL/GenBank/DDBJ whole genome shotgun (WGS) entry which is preliminary data.</text>
</comment>
<comment type="subunit">
    <text evidence="2">Monomer.</text>
</comment>
<protein>
    <submittedName>
        <fullName evidence="6">Uncharacterized protein</fullName>
    </submittedName>
</protein>
<dbReference type="GO" id="GO:0009820">
    <property type="term" value="P:alkaloid metabolic process"/>
    <property type="evidence" value="ECO:0007669"/>
    <property type="project" value="UniProtKB-KW"/>
</dbReference>
<gene>
    <name evidence="6" type="ORF">ACH5RR_040449</name>
</gene>
<evidence type="ECO:0000256" key="4">
    <source>
        <dbReference type="ARBA" id="ARBA00022679"/>
    </source>
</evidence>
<proteinExistence type="inferred from homology"/>
<dbReference type="GO" id="GO:0016746">
    <property type="term" value="F:acyltransferase activity"/>
    <property type="evidence" value="ECO:0007669"/>
    <property type="project" value="UniProtKB-KW"/>
</dbReference>
<evidence type="ECO:0000256" key="1">
    <source>
        <dbReference type="ARBA" id="ARBA00009861"/>
    </source>
</evidence>
<organism evidence="6 7">
    <name type="scientific">Cinchona calisaya</name>
    <dbReference type="NCBI Taxonomy" id="153742"/>
    <lineage>
        <taxon>Eukaryota</taxon>
        <taxon>Viridiplantae</taxon>
        <taxon>Streptophyta</taxon>
        <taxon>Embryophyta</taxon>
        <taxon>Tracheophyta</taxon>
        <taxon>Spermatophyta</taxon>
        <taxon>Magnoliopsida</taxon>
        <taxon>eudicotyledons</taxon>
        <taxon>Gunneridae</taxon>
        <taxon>Pentapetalae</taxon>
        <taxon>asterids</taxon>
        <taxon>lamiids</taxon>
        <taxon>Gentianales</taxon>
        <taxon>Rubiaceae</taxon>
        <taxon>Cinchonoideae</taxon>
        <taxon>Cinchoneae</taxon>
        <taxon>Cinchona</taxon>
    </lineage>
</organism>
<keyword evidence="5" id="KW-0012">Acyltransferase</keyword>
<dbReference type="PANTHER" id="PTHR31623">
    <property type="entry name" value="F21J9.9"/>
    <property type="match status" value="1"/>
</dbReference>
<name>A0ABD2XVX5_9GENT</name>
<dbReference type="Pfam" id="PF02458">
    <property type="entry name" value="Transferase"/>
    <property type="match status" value="1"/>
</dbReference>
<comment type="similarity">
    <text evidence="1">Belongs to the plant acyltransferase family.</text>
</comment>
<reference evidence="6 7" key="1">
    <citation type="submission" date="2024-11" db="EMBL/GenBank/DDBJ databases">
        <title>A near-complete genome assembly of Cinchona calisaya.</title>
        <authorList>
            <person name="Lian D.C."/>
            <person name="Zhao X.W."/>
            <person name="Wei L."/>
        </authorList>
    </citation>
    <scope>NUCLEOTIDE SEQUENCE [LARGE SCALE GENOMIC DNA]</scope>
    <source>
        <tissue evidence="6">Nenye</tissue>
    </source>
</reference>
<dbReference type="EMBL" id="JBJUIK010000017">
    <property type="protein sequence ID" value="KAL3497717.1"/>
    <property type="molecule type" value="Genomic_DNA"/>
</dbReference>
<accession>A0ABD2XVX5</accession>
<evidence type="ECO:0000313" key="7">
    <source>
        <dbReference type="Proteomes" id="UP001630127"/>
    </source>
</evidence>
<sequence length="441" mass="49752">MANEKPQIISKDLIKPSSPTPKHLKTYNLSVLDQLSPRIYFPVLLFYPALDSKNSWNIKDISSYLKKSLSKTLTHYYPFAGKFSSKDFIDCNDEGVDFYEVQIDCKLNDILKKPDPETMDLYTPPGILFNESFMGSPVIIQVTYFTCGGIALSVCMSHKVNDACALYSFINDWATVARGEKVSPIFLTQKIISSLNNGQTTIPEIKIGKNNVVTRRFYFDPSSLTDLKALVRDDSKTFRNNPSRVEVVTALLYKCAMAASTAKTGMFRSSRLIQAVNLRPRVVPPLHENSIGNFCWSFSIMTTKENDKSLESIVASLKKAATGIYEKIGNRFTMDKCNSFVSESVEEVREVMRENKVSEIEGYLCSSWCRYSFNEINFGWGKPIWVGTFNAKKKNTFILMDSSKSGGIDALVTLEEDKMAIFEKDEELLRFSIINPTVIGD</sequence>